<dbReference type="EMBL" id="JACHWU010000002">
    <property type="protein sequence ID" value="MBB3050918.1"/>
    <property type="molecule type" value="Genomic_DNA"/>
</dbReference>
<evidence type="ECO:0000256" key="1">
    <source>
        <dbReference type="SAM" id="MobiDB-lite"/>
    </source>
</evidence>
<gene>
    <name evidence="3" type="ORF">FHS23_001941</name>
</gene>
<evidence type="ECO:0000313" key="3">
    <source>
        <dbReference type="EMBL" id="MBB3050918.1"/>
    </source>
</evidence>
<keyword evidence="2" id="KW-0732">Signal</keyword>
<protein>
    <recommendedName>
        <fullName evidence="5">DUF4352 domain-containing protein</fullName>
    </recommendedName>
</protein>
<feature type="chain" id="PRO_5039050178" description="DUF4352 domain-containing protein" evidence="2">
    <location>
        <begin position="25"/>
        <end position="222"/>
    </location>
</feature>
<feature type="compositionally biased region" description="Low complexity" evidence="1">
    <location>
        <begin position="31"/>
        <end position="54"/>
    </location>
</feature>
<organism evidence="3 4">
    <name type="scientific">Prauserella isguenensis</name>
    <dbReference type="NCBI Taxonomy" id="1470180"/>
    <lineage>
        <taxon>Bacteria</taxon>
        <taxon>Bacillati</taxon>
        <taxon>Actinomycetota</taxon>
        <taxon>Actinomycetes</taxon>
        <taxon>Pseudonocardiales</taxon>
        <taxon>Pseudonocardiaceae</taxon>
        <taxon>Prauserella</taxon>
    </lineage>
</organism>
<keyword evidence="4" id="KW-1185">Reference proteome</keyword>
<accession>A0A839RZA8</accession>
<evidence type="ECO:0008006" key="5">
    <source>
        <dbReference type="Google" id="ProtNLM"/>
    </source>
</evidence>
<name>A0A839RZA8_9PSEU</name>
<dbReference type="RefSeq" id="WP_183651900.1">
    <property type="nucleotide sequence ID" value="NZ_JACHWU010000002.1"/>
</dbReference>
<reference evidence="3 4" key="1">
    <citation type="submission" date="2020-08" db="EMBL/GenBank/DDBJ databases">
        <title>Genomic Encyclopedia of Type Strains, Phase III (KMG-III): the genomes of soil and plant-associated and newly described type strains.</title>
        <authorList>
            <person name="Whitman W."/>
        </authorList>
    </citation>
    <scope>NUCLEOTIDE SEQUENCE [LARGE SCALE GENOMIC DNA]</scope>
    <source>
        <strain evidence="3 4">CECT 8577</strain>
    </source>
</reference>
<feature type="region of interest" description="Disordered" evidence="1">
    <location>
        <begin position="24"/>
        <end position="78"/>
    </location>
</feature>
<evidence type="ECO:0000256" key="2">
    <source>
        <dbReference type="SAM" id="SignalP"/>
    </source>
</evidence>
<dbReference type="Proteomes" id="UP000550714">
    <property type="component" value="Unassembled WGS sequence"/>
</dbReference>
<evidence type="ECO:0000313" key="4">
    <source>
        <dbReference type="Proteomes" id="UP000550714"/>
    </source>
</evidence>
<dbReference type="AlphaFoldDB" id="A0A839RZA8"/>
<feature type="signal peptide" evidence="2">
    <location>
        <begin position="1"/>
        <end position="24"/>
    </location>
</feature>
<sequence length="222" mass="22919">MRNGRIAASAAVVATIGLALSACGGEEEAAPETQEQTSAPASSAEPDASAAAEPADSDGGEVSALPVDDEVTAPGTELKIGDRAVVPFEYTDEKKGTVAITVTSIEKGSASDLPKKSDGSSVDSRITPYYITFTVENVGGEELEYSRVDLDGRLPGGESTGAVLTVIGGVDQCESESAPSEFNEQGASYESCTIQGSARGDVTEVHFTESPDYEESPVVWTE</sequence>
<dbReference type="PROSITE" id="PS51257">
    <property type="entry name" value="PROKAR_LIPOPROTEIN"/>
    <property type="match status" value="1"/>
</dbReference>
<comment type="caution">
    <text evidence="3">The sequence shown here is derived from an EMBL/GenBank/DDBJ whole genome shotgun (WGS) entry which is preliminary data.</text>
</comment>
<proteinExistence type="predicted"/>